<sequence length="441" mass="49241">MNLTTSSRYDKHTTLSGEGLNVADEQSYQALAVDTLGQRLGGVEAVARRVGGDPAQWQIREVGDGNLNLVFIVTGSTGSVVVKQALPYVRMVGESWPLPLYRAHFEYYALVRQATRAPGVAPEVYHFDKPQALIVMEYLHPHVILRRKLISGERVARLGEAIGEFCARTAFRGSELSMASPEKKADVGLFSGNVAIPAITESLVFTDPYYGAEMNRHTPELSPVVDALRRNAPLKAKVQRLLMKFTANTETMLHGDLHSGSIMATDTSVRVIDPEFSQYGPLAFDLGMAVANFFMAYFSQPAHRQADELEAYQAWILSVISDCFTRFDEEFRHLWQTERTGILFPRSLFEEQGNSADDACDALLDEIREDALAYCGIEMHRRVLSLAHNADFEEIEDTALRAELEARNVLMGQTLIMEPQAYRDLDALTQLAKTFNQKTVL</sequence>
<dbReference type="InterPro" id="IPR009212">
    <property type="entry name" value="Methylthioribose_kinase"/>
</dbReference>
<dbReference type="InterPro" id="IPR011009">
    <property type="entry name" value="Kinase-like_dom_sf"/>
</dbReference>
<dbReference type="NCBIfam" id="TIGR01767">
    <property type="entry name" value="MTRK"/>
    <property type="match status" value="1"/>
</dbReference>
<evidence type="ECO:0000256" key="6">
    <source>
        <dbReference type="ARBA" id="ARBA00022777"/>
    </source>
</evidence>
<keyword evidence="6 9" id="KW-0418">Kinase</keyword>
<dbReference type="GO" id="GO:0009086">
    <property type="term" value="P:methionine biosynthetic process"/>
    <property type="evidence" value="ECO:0007669"/>
    <property type="project" value="InterPro"/>
</dbReference>
<organism evidence="9 10">
    <name type="scientific">Vreelandella hamiltonii</name>
    <dbReference type="NCBI Taxonomy" id="502829"/>
    <lineage>
        <taxon>Bacteria</taxon>
        <taxon>Pseudomonadati</taxon>
        <taxon>Pseudomonadota</taxon>
        <taxon>Gammaproteobacteria</taxon>
        <taxon>Oceanospirillales</taxon>
        <taxon>Halomonadaceae</taxon>
        <taxon>Vreelandella</taxon>
    </lineage>
</organism>
<dbReference type="AlphaFoldDB" id="A0A8H9I537"/>
<dbReference type="Gene3D" id="3.90.1200.10">
    <property type="match status" value="1"/>
</dbReference>
<dbReference type="InterPro" id="IPR002575">
    <property type="entry name" value="Aminoglycoside_PTrfase"/>
</dbReference>
<evidence type="ECO:0000259" key="8">
    <source>
        <dbReference type="Pfam" id="PF01636"/>
    </source>
</evidence>
<evidence type="ECO:0000256" key="3">
    <source>
        <dbReference type="ARBA" id="ARBA00012128"/>
    </source>
</evidence>
<name>A0A8H9I537_9GAMM</name>
<protein>
    <recommendedName>
        <fullName evidence="3">S-methyl-5-thioribose kinase</fullName>
        <ecNumber evidence="3">2.7.1.100</ecNumber>
    </recommendedName>
</protein>
<dbReference type="EC" id="2.7.1.100" evidence="3"/>
<evidence type="ECO:0000256" key="5">
    <source>
        <dbReference type="ARBA" id="ARBA00022741"/>
    </source>
</evidence>
<accession>A0A8H9I537</accession>
<comment type="caution">
    <text evidence="9">The sequence shown here is derived from an EMBL/GenBank/DDBJ whole genome shotgun (WGS) entry which is preliminary data.</text>
</comment>
<dbReference type="PANTHER" id="PTHR34273">
    <property type="entry name" value="METHYLTHIORIBOSE KINASE"/>
    <property type="match status" value="1"/>
</dbReference>
<evidence type="ECO:0000256" key="1">
    <source>
        <dbReference type="ARBA" id="ARBA00010165"/>
    </source>
</evidence>
<gene>
    <name evidence="9" type="primary">mtnK</name>
    <name evidence="9" type="ORF">GCM10007157_17770</name>
</gene>
<feature type="domain" description="Aminoglycoside phosphotransferase" evidence="8">
    <location>
        <begin position="59"/>
        <end position="310"/>
    </location>
</feature>
<dbReference type="SUPFAM" id="SSF56112">
    <property type="entry name" value="Protein kinase-like (PK-like)"/>
    <property type="match status" value="1"/>
</dbReference>
<comment type="similarity">
    <text evidence="1">Belongs to the methylthioribose kinase family.</text>
</comment>
<evidence type="ECO:0000313" key="9">
    <source>
        <dbReference type="EMBL" id="GGW26082.1"/>
    </source>
</evidence>
<dbReference type="PIRSF" id="PIRSF031134">
    <property type="entry name" value="MTRK"/>
    <property type="match status" value="1"/>
</dbReference>
<dbReference type="EMBL" id="BMXN01000008">
    <property type="protein sequence ID" value="GGW26082.1"/>
    <property type="molecule type" value="Genomic_DNA"/>
</dbReference>
<evidence type="ECO:0000256" key="4">
    <source>
        <dbReference type="ARBA" id="ARBA00022679"/>
    </source>
</evidence>
<dbReference type="Gene3D" id="3.30.200.20">
    <property type="entry name" value="Phosphorylase Kinase, domain 1"/>
    <property type="match status" value="1"/>
</dbReference>
<comment type="subunit">
    <text evidence="2">Homodimer.</text>
</comment>
<dbReference type="GO" id="GO:0046522">
    <property type="term" value="F:S-methyl-5-thioribose kinase activity"/>
    <property type="evidence" value="ECO:0007669"/>
    <property type="project" value="UniProtKB-EC"/>
</dbReference>
<reference evidence="10" key="1">
    <citation type="journal article" date="2019" name="Int. J. Syst. Evol. Microbiol.">
        <title>The Global Catalogue of Microorganisms (GCM) 10K type strain sequencing project: providing services to taxonomists for standard genome sequencing and annotation.</title>
        <authorList>
            <consortium name="The Broad Institute Genomics Platform"/>
            <consortium name="The Broad Institute Genome Sequencing Center for Infectious Disease"/>
            <person name="Wu L."/>
            <person name="Ma J."/>
        </authorList>
    </citation>
    <scope>NUCLEOTIDE SEQUENCE [LARGE SCALE GENOMIC DNA]</scope>
    <source>
        <strain evidence="10">KCTC 22154</strain>
    </source>
</reference>
<keyword evidence="10" id="KW-1185">Reference proteome</keyword>
<keyword evidence="4" id="KW-0808">Transferase</keyword>
<dbReference type="Pfam" id="PF01636">
    <property type="entry name" value="APH"/>
    <property type="match status" value="1"/>
</dbReference>
<dbReference type="PANTHER" id="PTHR34273:SF2">
    <property type="entry name" value="METHYLTHIORIBOSE KINASE"/>
    <property type="match status" value="1"/>
</dbReference>
<dbReference type="GO" id="GO:0005524">
    <property type="term" value="F:ATP binding"/>
    <property type="evidence" value="ECO:0007669"/>
    <property type="project" value="UniProtKB-KW"/>
</dbReference>
<dbReference type="Proteomes" id="UP000623776">
    <property type="component" value="Unassembled WGS sequence"/>
</dbReference>
<proteinExistence type="inferred from homology"/>
<evidence type="ECO:0000256" key="2">
    <source>
        <dbReference type="ARBA" id="ARBA00011738"/>
    </source>
</evidence>
<keyword evidence="5" id="KW-0547">Nucleotide-binding</keyword>
<keyword evidence="7" id="KW-0067">ATP-binding</keyword>
<evidence type="ECO:0000256" key="7">
    <source>
        <dbReference type="ARBA" id="ARBA00022840"/>
    </source>
</evidence>
<evidence type="ECO:0000313" key="10">
    <source>
        <dbReference type="Proteomes" id="UP000623776"/>
    </source>
</evidence>